<evidence type="ECO:0000313" key="11">
    <source>
        <dbReference type="EMBL" id="AIC09625.1"/>
    </source>
</evidence>
<feature type="transmembrane region" description="Helical" evidence="7">
    <location>
        <begin position="97"/>
        <end position="117"/>
    </location>
</feature>
<keyword evidence="6 7" id="KW-0472">Membrane</keyword>
<comment type="similarity">
    <text evidence="2 7">Belongs to the MscS (TC 1.A.23) family.</text>
</comment>
<dbReference type="KEGG" id="xfs:D934_03820"/>
<dbReference type="Gene3D" id="3.30.70.100">
    <property type="match status" value="1"/>
</dbReference>
<reference evidence="11 12" key="1">
    <citation type="submission" date="2013-08" db="EMBL/GenBank/DDBJ databases">
        <authorList>
            <person name="Stouthamer R."/>
            <person name="Nunney L."/>
        </authorList>
    </citation>
    <scope>NUCLEOTIDE SEQUENCE [LARGE SCALE GENOMIC DNA]</scope>
    <source>
        <strain evidence="12">ann-1</strain>
    </source>
</reference>
<dbReference type="RefSeq" id="WP_020852364.1">
    <property type="nucleotide sequence ID" value="NZ_CP006696.1"/>
</dbReference>
<sequence length="305" mass="33566">MDWTKLLSNIVSPATVTTIHGRFDWTRIDWIHILMNLTAAAAIAILGVWLSKRLSNGLHRILIRAHVEITLANFLRNIAYALLLIVVSVSVLQRLGVPATSLAAVVGATGLAVGLALKDSLSNIAAGVMLIVLGPVRSGDHVVIAGQEGIIDEIRIFQTRLRTFDQRIITLPNSTITTVPIINYSTLPTRRVEITVGVSYQDNLKQAQELLLKIARENPKILDDPAPLVYVNNLGESSVDLLLLAYTQNDNFNPTKSEILEQIHNQLPENGLNIPYPQRDLHLYHHDTNNGKIASLLLPSVTDKS</sequence>
<dbReference type="InterPro" id="IPR023408">
    <property type="entry name" value="MscS_beta-dom_sf"/>
</dbReference>
<keyword evidence="7" id="KW-0407">Ion channel</keyword>
<keyword evidence="3" id="KW-1003">Cell membrane</keyword>
<evidence type="ECO:0000256" key="6">
    <source>
        <dbReference type="ARBA" id="ARBA00023136"/>
    </source>
</evidence>
<name>A0A060H2U0_XYLFS</name>
<comment type="subunit">
    <text evidence="7">Homoheptamer.</text>
</comment>
<feature type="domain" description="Mechanosensitive ion channel MscS" evidence="8">
    <location>
        <begin position="119"/>
        <end position="185"/>
    </location>
</feature>
<organism evidence="11 12">
    <name type="scientific">Xylella fastidiosa subsp. sandyi Ann-1</name>
    <dbReference type="NCBI Taxonomy" id="155920"/>
    <lineage>
        <taxon>Bacteria</taxon>
        <taxon>Pseudomonadati</taxon>
        <taxon>Pseudomonadota</taxon>
        <taxon>Gammaproteobacteria</taxon>
        <taxon>Lysobacterales</taxon>
        <taxon>Lysobacteraceae</taxon>
        <taxon>Xylella</taxon>
    </lineage>
</organism>
<dbReference type="Pfam" id="PF21082">
    <property type="entry name" value="MS_channel_3rd"/>
    <property type="match status" value="1"/>
</dbReference>
<keyword evidence="7" id="KW-0813">Transport</keyword>
<dbReference type="Pfam" id="PF21088">
    <property type="entry name" value="MS_channel_1st"/>
    <property type="match status" value="1"/>
</dbReference>
<keyword evidence="7" id="KW-0406">Ion transport</keyword>
<feature type="domain" description="Mechanosensitive ion channel transmembrane helices 2/3" evidence="10">
    <location>
        <begin position="77"/>
        <end position="118"/>
    </location>
</feature>
<proteinExistence type="inferred from homology"/>
<evidence type="ECO:0000259" key="10">
    <source>
        <dbReference type="Pfam" id="PF21088"/>
    </source>
</evidence>
<dbReference type="InterPro" id="IPR010920">
    <property type="entry name" value="LSM_dom_sf"/>
</dbReference>
<keyword evidence="4 7" id="KW-0812">Transmembrane</keyword>
<evidence type="ECO:0000256" key="1">
    <source>
        <dbReference type="ARBA" id="ARBA00004651"/>
    </source>
</evidence>
<dbReference type="GO" id="GO:0008381">
    <property type="term" value="F:mechanosensitive monoatomic ion channel activity"/>
    <property type="evidence" value="ECO:0007669"/>
    <property type="project" value="InterPro"/>
</dbReference>
<dbReference type="GO" id="GO:0005886">
    <property type="term" value="C:plasma membrane"/>
    <property type="evidence" value="ECO:0007669"/>
    <property type="project" value="UniProtKB-SubCell"/>
</dbReference>
<dbReference type="InterPro" id="IPR011014">
    <property type="entry name" value="MscS_channel_TM-2"/>
</dbReference>
<evidence type="ECO:0000256" key="5">
    <source>
        <dbReference type="ARBA" id="ARBA00022989"/>
    </source>
</evidence>
<gene>
    <name evidence="11" type="ORF">D934_03820</name>
</gene>
<feature type="transmembrane region" description="Helical" evidence="7">
    <location>
        <begin position="71"/>
        <end position="91"/>
    </location>
</feature>
<evidence type="ECO:0000256" key="2">
    <source>
        <dbReference type="ARBA" id="ARBA00008017"/>
    </source>
</evidence>
<evidence type="ECO:0000259" key="9">
    <source>
        <dbReference type="Pfam" id="PF21082"/>
    </source>
</evidence>
<feature type="transmembrane region" description="Helical" evidence="7">
    <location>
        <begin position="30"/>
        <end position="50"/>
    </location>
</feature>
<dbReference type="SUPFAM" id="SSF82689">
    <property type="entry name" value="Mechanosensitive channel protein MscS (YggB), C-terminal domain"/>
    <property type="match status" value="1"/>
</dbReference>
<evidence type="ECO:0000256" key="3">
    <source>
        <dbReference type="ARBA" id="ARBA00022475"/>
    </source>
</evidence>
<evidence type="ECO:0000259" key="8">
    <source>
        <dbReference type="Pfam" id="PF00924"/>
    </source>
</evidence>
<dbReference type="Pfam" id="PF00924">
    <property type="entry name" value="MS_channel_2nd"/>
    <property type="match status" value="1"/>
</dbReference>
<dbReference type="InterPro" id="IPR049278">
    <property type="entry name" value="MS_channel_C"/>
</dbReference>
<dbReference type="InterPro" id="IPR006685">
    <property type="entry name" value="MscS_channel_2nd"/>
</dbReference>
<evidence type="ECO:0000256" key="7">
    <source>
        <dbReference type="RuleBase" id="RU369025"/>
    </source>
</evidence>
<accession>A0A060H2U0</accession>
<evidence type="ECO:0000313" key="12">
    <source>
        <dbReference type="Proteomes" id="UP000027215"/>
    </source>
</evidence>
<dbReference type="Gene3D" id="2.30.30.60">
    <property type="match status" value="1"/>
</dbReference>
<dbReference type="InterPro" id="IPR045275">
    <property type="entry name" value="MscS_archaea/bacteria_type"/>
</dbReference>
<feature type="domain" description="Mechanosensitive ion channel MscS C-terminal" evidence="9">
    <location>
        <begin position="192"/>
        <end position="274"/>
    </location>
</feature>
<dbReference type="Proteomes" id="UP000027215">
    <property type="component" value="Chromosome"/>
</dbReference>
<dbReference type="SUPFAM" id="SSF50182">
    <property type="entry name" value="Sm-like ribonucleoproteins"/>
    <property type="match status" value="1"/>
</dbReference>
<dbReference type="SUPFAM" id="SSF82861">
    <property type="entry name" value="Mechanosensitive channel protein MscS (YggB), transmembrane region"/>
    <property type="match status" value="1"/>
</dbReference>
<dbReference type="PATRIC" id="fig|155920.8.peg.920"/>
<dbReference type="PANTHER" id="PTHR30221">
    <property type="entry name" value="SMALL-CONDUCTANCE MECHANOSENSITIVE CHANNEL"/>
    <property type="match status" value="1"/>
</dbReference>
<dbReference type="InterPro" id="IPR011066">
    <property type="entry name" value="MscS_channel_C_sf"/>
</dbReference>
<comment type="caution">
    <text evidence="7">Lacks conserved residue(s) required for the propagation of feature annotation.</text>
</comment>
<comment type="function">
    <text evidence="7">Mechanosensitive channel that participates in the regulation of osmotic pressure changes within the cell, opening in response to stretch forces in the membrane lipid bilayer, without the need for other proteins. Contributes to normal resistance to hypoosmotic shock. Forms an ion channel of 1.0 nanosiemens conductance with a slight preference for anions.</text>
</comment>
<keyword evidence="7" id="KW-0997">Cell inner membrane</keyword>
<evidence type="ECO:0000256" key="4">
    <source>
        <dbReference type="ARBA" id="ARBA00022692"/>
    </source>
</evidence>
<comment type="subcellular location">
    <subcellularLocation>
        <location evidence="7">Cell inner membrane</location>
        <topology evidence="7">Multi-pass membrane protein</topology>
    </subcellularLocation>
    <subcellularLocation>
        <location evidence="1">Cell membrane</location>
        <topology evidence="1">Multi-pass membrane protein</topology>
    </subcellularLocation>
</comment>
<protein>
    <recommendedName>
        <fullName evidence="7">Small-conductance mechanosensitive channel</fullName>
    </recommendedName>
</protein>
<keyword evidence="5 7" id="KW-1133">Transmembrane helix</keyword>
<dbReference type="Gene3D" id="1.10.287.1260">
    <property type="match status" value="1"/>
</dbReference>
<dbReference type="AlphaFoldDB" id="A0A060H2U0"/>
<dbReference type="EMBL" id="CP006696">
    <property type="protein sequence ID" value="AIC09625.1"/>
    <property type="molecule type" value="Genomic_DNA"/>
</dbReference>
<dbReference type="HOGENOM" id="CLU_037945_1_1_6"/>
<dbReference type="InterPro" id="IPR049142">
    <property type="entry name" value="MS_channel_1st"/>
</dbReference>
<dbReference type="PANTHER" id="PTHR30221:SF1">
    <property type="entry name" value="SMALL-CONDUCTANCE MECHANOSENSITIVE CHANNEL"/>
    <property type="match status" value="1"/>
</dbReference>